<feature type="compositionally biased region" description="Acidic residues" evidence="1">
    <location>
        <begin position="119"/>
        <end position="128"/>
    </location>
</feature>
<protein>
    <recommendedName>
        <fullName evidence="2">N-acetyltransferase domain-containing protein</fullName>
    </recommendedName>
</protein>
<dbReference type="InterPro" id="IPR000182">
    <property type="entry name" value="GNAT_dom"/>
</dbReference>
<gene>
    <name evidence="3" type="ORF">R1sor_020420</name>
</gene>
<reference evidence="3 4" key="1">
    <citation type="submission" date="2024-09" db="EMBL/GenBank/DDBJ databases">
        <title>Chromosome-scale assembly of Riccia sorocarpa.</title>
        <authorList>
            <person name="Paukszto L."/>
        </authorList>
    </citation>
    <scope>NUCLEOTIDE SEQUENCE [LARGE SCALE GENOMIC DNA]</scope>
    <source>
        <strain evidence="3">LP-2024</strain>
        <tissue evidence="3">Aerial parts of the thallus</tissue>
    </source>
</reference>
<dbReference type="InterPro" id="IPR016181">
    <property type="entry name" value="Acyl_CoA_acyltransferase"/>
</dbReference>
<dbReference type="Gene3D" id="3.40.630.30">
    <property type="match status" value="1"/>
</dbReference>
<dbReference type="PANTHER" id="PTHR47489:SF2">
    <property type="entry name" value="GCN5-RELATED N-ACETYLTRANSFERASE 5, CHLOROPLASTIC"/>
    <property type="match status" value="1"/>
</dbReference>
<evidence type="ECO:0000259" key="2">
    <source>
        <dbReference type="PROSITE" id="PS51186"/>
    </source>
</evidence>
<evidence type="ECO:0000256" key="1">
    <source>
        <dbReference type="SAM" id="MobiDB-lite"/>
    </source>
</evidence>
<evidence type="ECO:0000313" key="4">
    <source>
        <dbReference type="Proteomes" id="UP001633002"/>
    </source>
</evidence>
<dbReference type="Proteomes" id="UP001633002">
    <property type="component" value="Unassembled WGS sequence"/>
</dbReference>
<dbReference type="SUPFAM" id="SSF55729">
    <property type="entry name" value="Acyl-CoA N-acyltransferases (Nat)"/>
    <property type="match status" value="1"/>
</dbReference>
<dbReference type="AlphaFoldDB" id="A0ABD3IF95"/>
<keyword evidence="4" id="KW-1185">Reference proteome</keyword>
<sequence>MATQTGWFLSPMGLGVSEADQLGCCWSKASFKGESLSSFGTSTGSLSFRRTLCPAVSGGTLRTQLAYGANVGNGLAVERSGNRASEKVRVRSLVEEAAAHSSGLQEVDALSSPSQTSDAEVESEFSEDERERVQMLTEREDSSESESSSERDEEFGPDIIIEEASCSPLEMDYEDSKLGKENRNWSIADMKKLDILRHFQYRVDTGNGNLTVQALKAEHMKEVEELLVDSFAELMGGLLTYRPLLTLTVRQYVRERYACLPHAVTLVGLYAPEEVEMDGDDPDAGTSRNWLLASTVELSFSDAGHPDIPPGPSPPRGSPYLCNMAVSSAYRRRGIGKETLKAAEVLAEAQGCKDIYLHCRLVDAAPLNMYKEAGYEIVATDSILSLLSFQRRRHLMKKKLYPRFPSDEEVTDSDTDSSSSQE</sequence>
<organism evidence="3 4">
    <name type="scientific">Riccia sorocarpa</name>
    <dbReference type="NCBI Taxonomy" id="122646"/>
    <lineage>
        <taxon>Eukaryota</taxon>
        <taxon>Viridiplantae</taxon>
        <taxon>Streptophyta</taxon>
        <taxon>Embryophyta</taxon>
        <taxon>Marchantiophyta</taxon>
        <taxon>Marchantiopsida</taxon>
        <taxon>Marchantiidae</taxon>
        <taxon>Marchantiales</taxon>
        <taxon>Ricciaceae</taxon>
        <taxon>Riccia</taxon>
    </lineage>
</organism>
<accession>A0ABD3IF95</accession>
<feature type="region of interest" description="Disordered" evidence="1">
    <location>
        <begin position="102"/>
        <end position="159"/>
    </location>
</feature>
<dbReference type="CDD" id="cd04301">
    <property type="entry name" value="NAT_SF"/>
    <property type="match status" value="1"/>
</dbReference>
<feature type="compositionally biased region" description="Basic and acidic residues" evidence="1">
    <location>
        <begin position="129"/>
        <end position="142"/>
    </location>
</feature>
<proteinExistence type="predicted"/>
<feature type="domain" description="N-acetyltransferase" evidence="2">
    <location>
        <begin position="239"/>
        <end position="401"/>
    </location>
</feature>
<dbReference type="EMBL" id="JBJQOH010000001">
    <property type="protein sequence ID" value="KAL3702398.1"/>
    <property type="molecule type" value="Genomic_DNA"/>
</dbReference>
<dbReference type="Pfam" id="PF00583">
    <property type="entry name" value="Acetyltransf_1"/>
    <property type="match status" value="1"/>
</dbReference>
<evidence type="ECO:0000313" key="3">
    <source>
        <dbReference type="EMBL" id="KAL3702398.1"/>
    </source>
</evidence>
<name>A0ABD3IF95_9MARC</name>
<comment type="caution">
    <text evidence="3">The sequence shown here is derived from an EMBL/GenBank/DDBJ whole genome shotgun (WGS) entry which is preliminary data.</text>
</comment>
<dbReference type="PANTHER" id="PTHR47489">
    <property type="entry name" value="ACYL-COA N-ACYLTRANSFERASES (NAT) SUPERFAMILY PROTEIN"/>
    <property type="match status" value="1"/>
</dbReference>
<feature type="region of interest" description="Disordered" evidence="1">
    <location>
        <begin position="403"/>
        <end position="422"/>
    </location>
</feature>
<dbReference type="PROSITE" id="PS51186">
    <property type="entry name" value="GNAT"/>
    <property type="match status" value="1"/>
</dbReference>